<dbReference type="VEuPathDB" id="TrichDB:TRFO_27067"/>
<name>A0A1J4K6C5_9EUKA</name>
<evidence type="ECO:0000313" key="2">
    <source>
        <dbReference type="Proteomes" id="UP000179807"/>
    </source>
</evidence>
<keyword evidence="2" id="KW-1185">Reference proteome</keyword>
<proteinExistence type="predicted"/>
<comment type="caution">
    <text evidence="1">The sequence shown here is derived from an EMBL/GenBank/DDBJ whole genome shotgun (WGS) entry which is preliminary data.</text>
</comment>
<evidence type="ECO:0008006" key="3">
    <source>
        <dbReference type="Google" id="ProtNLM"/>
    </source>
</evidence>
<dbReference type="EMBL" id="MLAK01000764">
    <property type="protein sequence ID" value="OHT05252.1"/>
    <property type="molecule type" value="Genomic_DNA"/>
</dbReference>
<reference evidence="1" key="1">
    <citation type="submission" date="2016-10" db="EMBL/GenBank/DDBJ databases">
        <authorList>
            <person name="Benchimol M."/>
            <person name="Almeida L.G."/>
            <person name="Vasconcelos A.T."/>
            <person name="Perreira-Neves A."/>
            <person name="Rosa I.A."/>
            <person name="Tasca T."/>
            <person name="Bogo M.R."/>
            <person name="de Souza W."/>
        </authorList>
    </citation>
    <scope>NUCLEOTIDE SEQUENCE [LARGE SCALE GENOMIC DNA]</scope>
    <source>
        <strain evidence="1">K</strain>
    </source>
</reference>
<dbReference type="AlphaFoldDB" id="A0A1J4K6C5"/>
<sequence length="171" mass="19733">MKPFYFGYLQPLDYLYDLKVVFNEIEIICPRVSAVKIIPKIKSLYEANEDLEGLELVNFDDFSLQNEEEVKLVTNILAEKPIWITDSNVEFLTRLADFLEISELKVTIETYNKCKQPISQQYESQFIKDNGKDALHVAASSCDAQLVLALIETKKFDINRKIGADGVFYEY</sequence>
<accession>A0A1J4K6C5</accession>
<organism evidence="1 2">
    <name type="scientific">Tritrichomonas foetus</name>
    <dbReference type="NCBI Taxonomy" id="1144522"/>
    <lineage>
        <taxon>Eukaryota</taxon>
        <taxon>Metamonada</taxon>
        <taxon>Parabasalia</taxon>
        <taxon>Tritrichomonadida</taxon>
        <taxon>Tritrichomonadidae</taxon>
        <taxon>Tritrichomonas</taxon>
    </lineage>
</organism>
<dbReference type="GeneID" id="94840018"/>
<gene>
    <name evidence="1" type="ORF">TRFO_27067</name>
</gene>
<evidence type="ECO:0000313" key="1">
    <source>
        <dbReference type="EMBL" id="OHT05252.1"/>
    </source>
</evidence>
<dbReference type="Proteomes" id="UP000179807">
    <property type="component" value="Unassembled WGS sequence"/>
</dbReference>
<protein>
    <recommendedName>
        <fullName evidence="3">DUF3447 domain-containing protein</fullName>
    </recommendedName>
</protein>
<dbReference type="RefSeq" id="XP_068358388.1">
    <property type="nucleotide sequence ID" value="XM_068505314.1"/>
</dbReference>